<name>A0A2Z5G9R8_9BACT</name>
<evidence type="ECO:0000256" key="1">
    <source>
        <dbReference type="SAM" id="SignalP"/>
    </source>
</evidence>
<gene>
    <name evidence="2" type="ORF">ACPOL_6072</name>
</gene>
<proteinExistence type="predicted"/>
<dbReference type="EMBL" id="CP030840">
    <property type="protein sequence ID" value="AXC15316.1"/>
    <property type="molecule type" value="Genomic_DNA"/>
</dbReference>
<keyword evidence="1" id="KW-0732">Signal</keyword>
<dbReference type="OrthoDB" id="7360972at2"/>
<dbReference type="RefSeq" id="WP_114209911.1">
    <property type="nucleotide sequence ID" value="NZ_CP030840.1"/>
</dbReference>
<reference evidence="2 3" key="1">
    <citation type="journal article" date="2018" name="Front. Microbiol.">
        <title>Hydrolytic Capabilities as a Key to Environmental Success: Chitinolytic and Cellulolytic Acidobacteria From Acidic Sub-arctic Soils and Boreal Peatlands.</title>
        <authorList>
            <person name="Belova S.E."/>
            <person name="Ravin N.V."/>
            <person name="Pankratov T.A."/>
            <person name="Rakitin A.L."/>
            <person name="Ivanova A.A."/>
            <person name="Beletsky A.V."/>
            <person name="Mardanov A.V."/>
            <person name="Sinninghe Damste J.S."/>
            <person name="Dedysh S.N."/>
        </authorList>
    </citation>
    <scope>NUCLEOTIDE SEQUENCE [LARGE SCALE GENOMIC DNA]</scope>
    <source>
        <strain evidence="2 3">SBC82</strain>
    </source>
</reference>
<accession>A0A2Z5G9R8</accession>
<feature type="chain" id="PRO_5016358684" evidence="1">
    <location>
        <begin position="22"/>
        <end position="151"/>
    </location>
</feature>
<dbReference type="AlphaFoldDB" id="A0A2Z5G9R8"/>
<dbReference type="Proteomes" id="UP000253606">
    <property type="component" value="Chromosome"/>
</dbReference>
<evidence type="ECO:0000313" key="3">
    <source>
        <dbReference type="Proteomes" id="UP000253606"/>
    </source>
</evidence>
<dbReference type="KEGG" id="abas:ACPOL_6072"/>
<sequence>MIKTKANPLIQWIVVCGLVFAGAGASAPAQMPGHHPAYLHALRNLREARSLLQTNFGNPVHAQAAAQALNEIEHAINDLKNSAGADGKALQDVPPSNRNLPPAGRFHQVADLLRAAHNDVSGAESDPAAIQNRDGAERRIDSASAIIARVL</sequence>
<organism evidence="2 3">
    <name type="scientific">Acidisarcina polymorpha</name>
    <dbReference type="NCBI Taxonomy" id="2211140"/>
    <lineage>
        <taxon>Bacteria</taxon>
        <taxon>Pseudomonadati</taxon>
        <taxon>Acidobacteriota</taxon>
        <taxon>Terriglobia</taxon>
        <taxon>Terriglobales</taxon>
        <taxon>Acidobacteriaceae</taxon>
        <taxon>Acidisarcina</taxon>
    </lineage>
</organism>
<protein>
    <submittedName>
        <fullName evidence="2">Uncharacterized protein</fullName>
    </submittedName>
</protein>
<feature type="signal peptide" evidence="1">
    <location>
        <begin position="1"/>
        <end position="21"/>
    </location>
</feature>
<keyword evidence="3" id="KW-1185">Reference proteome</keyword>
<evidence type="ECO:0000313" key="2">
    <source>
        <dbReference type="EMBL" id="AXC15316.1"/>
    </source>
</evidence>